<dbReference type="PANTHER" id="PTHR21178">
    <property type="entry name" value="CILIA- AND FLAGELLA-ASSOCIATED PROTEIN 61"/>
    <property type="match status" value="1"/>
</dbReference>
<dbReference type="AlphaFoldDB" id="A0A8J4TA61"/>
<name>A0A8J4TA61_9TREM</name>
<sequence length="86" mass="9731">MEQNEKDNFSRKAIPVYYGDTDAFAIQLYAIKPGFESRFVDMLPFVFDQFPGINYAIISVPRLAPAFPMLRHFVGVAAIFEQPPSA</sequence>
<dbReference type="OrthoDB" id="382863at2759"/>
<dbReference type="InterPro" id="IPR038884">
    <property type="entry name" value="CFAP61"/>
</dbReference>
<protein>
    <submittedName>
        <fullName evidence="1">Uncharacterized protein</fullName>
    </submittedName>
</protein>
<evidence type="ECO:0000313" key="2">
    <source>
        <dbReference type="Proteomes" id="UP000748531"/>
    </source>
</evidence>
<organism evidence="1 2">
    <name type="scientific">Paragonimus heterotremus</name>
    <dbReference type="NCBI Taxonomy" id="100268"/>
    <lineage>
        <taxon>Eukaryota</taxon>
        <taxon>Metazoa</taxon>
        <taxon>Spiralia</taxon>
        <taxon>Lophotrochozoa</taxon>
        <taxon>Platyhelminthes</taxon>
        <taxon>Trematoda</taxon>
        <taxon>Digenea</taxon>
        <taxon>Plagiorchiida</taxon>
        <taxon>Troglotremata</taxon>
        <taxon>Troglotrematidae</taxon>
        <taxon>Paragonimus</taxon>
    </lineage>
</organism>
<reference evidence="1" key="1">
    <citation type="submission" date="2019-05" db="EMBL/GenBank/DDBJ databases">
        <title>Annotation for the trematode Paragonimus heterotremus.</title>
        <authorList>
            <person name="Choi Y.-J."/>
        </authorList>
    </citation>
    <scope>NUCLEOTIDE SEQUENCE</scope>
    <source>
        <strain evidence="1">LC</strain>
    </source>
</reference>
<accession>A0A8J4TA61</accession>
<proteinExistence type="predicted"/>
<evidence type="ECO:0000313" key="1">
    <source>
        <dbReference type="EMBL" id="KAF5396672.1"/>
    </source>
</evidence>
<comment type="caution">
    <text evidence="1">The sequence shown here is derived from an EMBL/GenBank/DDBJ whole genome shotgun (WGS) entry which is preliminary data.</text>
</comment>
<dbReference type="Proteomes" id="UP000748531">
    <property type="component" value="Unassembled WGS sequence"/>
</dbReference>
<dbReference type="EMBL" id="LUCH01007608">
    <property type="protein sequence ID" value="KAF5396672.1"/>
    <property type="molecule type" value="Genomic_DNA"/>
</dbReference>
<keyword evidence="2" id="KW-1185">Reference proteome</keyword>
<dbReference type="PANTHER" id="PTHR21178:SF8">
    <property type="entry name" value="CILIA- AND FLAGELLA-ASSOCIATED PROTEIN 61"/>
    <property type="match status" value="1"/>
</dbReference>
<gene>
    <name evidence="1" type="ORF">PHET_10600</name>
</gene>